<comment type="subcellular location">
    <subcellularLocation>
        <location evidence="1">Membrane</location>
    </subcellularLocation>
</comment>
<reference evidence="11" key="1">
    <citation type="submission" date="2017-05" db="EMBL/GenBank/DDBJ databases">
        <title>Plastid comparative genomics reveals ancient divergence between Glaucophyte genera.</title>
        <authorList>
            <person name="Figueroa-Martinez F.J."/>
            <person name="Jackson C."/>
            <person name="Reyes-Prieto A."/>
        </authorList>
    </citation>
    <scope>NUCLEOTIDE SEQUENCE</scope>
    <source>
        <strain evidence="11">SAG 46.84</strain>
    </source>
</reference>
<organism evidence="11">
    <name type="scientific">Gloeochaete wittrockiana</name>
    <dbReference type="NCBI Taxonomy" id="38269"/>
    <lineage>
        <taxon>Eukaryota</taxon>
        <taxon>Glaucocystophyceae</taxon>
        <taxon>Gloeochaetales</taxon>
        <taxon>Gloeochaetaceae</taxon>
        <taxon>Gloeochaete</taxon>
    </lineage>
</organism>
<evidence type="ECO:0000256" key="8">
    <source>
        <dbReference type="ARBA" id="ARBA00023136"/>
    </source>
</evidence>
<dbReference type="AlphaFoldDB" id="A0A3G1IVV0"/>
<protein>
    <recommendedName>
        <fullName evidence="12">Protein translocase subunit SecE</fullName>
    </recommendedName>
</protein>
<evidence type="ECO:0000256" key="9">
    <source>
        <dbReference type="SAM" id="Phobius"/>
    </source>
</evidence>
<keyword evidence="7" id="KW-0811">Translocation</keyword>
<evidence type="ECO:0000256" key="2">
    <source>
        <dbReference type="ARBA" id="ARBA00008274"/>
    </source>
</evidence>
<comment type="similarity">
    <text evidence="2">Belongs to the SecE/SEC61-gamma family.</text>
</comment>
<evidence type="ECO:0000256" key="1">
    <source>
        <dbReference type="ARBA" id="ARBA00004370"/>
    </source>
</evidence>
<keyword evidence="6 9" id="KW-1133">Transmembrane helix</keyword>
<name>A0A3G1IVV0_9EUKA</name>
<dbReference type="GeneID" id="38572727"/>
<dbReference type="EMBL" id="MF167426">
    <property type="protein sequence ID" value="ASQ40127.1"/>
    <property type="molecule type" value="Genomic_DNA"/>
</dbReference>
<dbReference type="GO" id="GO:0008320">
    <property type="term" value="F:protein transmembrane transporter activity"/>
    <property type="evidence" value="ECO:0007669"/>
    <property type="project" value="InterPro"/>
</dbReference>
<proteinExistence type="inferred from homology"/>
<gene>
    <name evidence="11" type="primary">orf140</name>
    <name evidence="10" type="synonym">orf649</name>
</gene>
<evidence type="ECO:0000313" key="10">
    <source>
        <dbReference type="EMBL" id="ASQ40127.1"/>
    </source>
</evidence>
<sequence>MEKLSKLFEEIKHDFELIEWPSIRETAKDAMIIVLFFFFLFFIASGIDALVYYLTLIFYSTKNKI</sequence>
<dbReference type="GO" id="GO:0016020">
    <property type="term" value="C:membrane"/>
    <property type="evidence" value="ECO:0007669"/>
    <property type="project" value="UniProtKB-SubCell"/>
</dbReference>
<evidence type="ECO:0000256" key="3">
    <source>
        <dbReference type="ARBA" id="ARBA00022448"/>
    </source>
</evidence>
<feature type="transmembrane region" description="Helical" evidence="9">
    <location>
        <begin position="30"/>
        <end position="59"/>
    </location>
</feature>
<dbReference type="GO" id="GO:0006605">
    <property type="term" value="P:protein targeting"/>
    <property type="evidence" value="ECO:0007669"/>
    <property type="project" value="InterPro"/>
</dbReference>
<keyword evidence="11" id="KW-0934">Plastid</keyword>
<keyword evidence="3" id="KW-0813">Transport</keyword>
<dbReference type="GO" id="GO:0006886">
    <property type="term" value="P:intracellular protein transport"/>
    <property type="evidence" value="ECO:0007669"/>
    <property type="project" value="InterPro"/>
</dbReference>
<dbReference type="Gene3D" id="1.20.5.1030">
    <property type="entry name" value="Preprotein translocase secy subunit"/>
    <property type="match status" value="1"/>
</dbReference>
<evidence type="ECO:0000256" key="6">
    <source>
        <dbReference type="ARBA" id="ARBA00022989"/>
    </source>
</evidence>
<dbReference type="GO" id="GO:0009306">
    <property type="term" value="P:protein secretion"/>
    <property type="evidence" value="ECO:0007669"/>
    <property type="project" value="InterPro"/>
</dbReference>
<evidence type="ECO:0000256" key="4">
    <source>
        <dbReference type="ARBA" id="ARBA00022692"/>
    </source>
</evidence>
<dbReference type="EMBL" id="MF167426">
    <property type="protein sequence ID" value="ASQ40170.1"/>
    <property type="molecule type" value="Genomic_DNA"/>
</dbReference>
<keyword evidence="5" id="KW-0653">Protein transport</keyword>
<geneLocation type="plastid" evidence="11"/>
<dbReference type="NCBIfam" id="TIGR00964">
    <property type="entry name" value="secE_bact"/>
    <property type="match status" value="1"/>
</dbReference>
<keyword evidence="4 9" id="KW-0812">Transmembrane</keyword>
<evidence type="ECO:0008006" key="12">
    <source>
        <dbReference type="Google" id="ProtNLM"/>
    </source>
</evidence>
<dbReference type="RefSeq" id="YP_009546109.1">
    <property type="nucleotide sequence ID" value="NC_040153.1"/>
</dbReference>
<evidence type="ECO:0000313" key="11">
    <source>
        <dbReference type="EMBL" id="ASQ40170.1"/>
    </source>
</evidence>
<dbReference type="InterPro" id="IPR038379">
    <property type="entry name" value="SecE_sf"/>
</dbReference>
<dbReference type="InterPro" id="IPR005807">
    <property type="entry name" value="SecE_bac"/>
</dbReference>
<dbReference type="InterPro" id="IPR001901">
    <property type="entry name" value="Translocase_SecE/Sec61-g"/>
</dbReference>
<dbReference type="Pfam" id="PF00584">
    <property type="entry name" value="SecE"/>
    <property type="match status" value="1"/>
</dbReference>
<evidence type="ECO:0000256" key="5">
    <source>
        <dbReference type="ARBA" id="ARBA00022927"/>
    </source>
</evidence>
<accession>A0A3G1IVV0</accession>
<keyword evidence="8 9" id="KW-0472">Membrane</keyword>
<evidence type="ECO:0000256" key="7">
    <source>
        <dbReference type="ARBA" id="ARBA00023010"/>
    </source>
</evidence>